<evidence type="ECO:0000313" key="1">
    <source>
        <dbReference type="EMBL" id="TSD13733.1"/>
    </source>
</evidence>
<dbReference type="AlphaFoldDB" id="A0A554N8K9"/>
<protein>
    <submittedName>
        <fullName evidence="1">Uncharacterized protein</fullName>
    </submittedName>
</protein>
<organism evidence="1 2">
    <name type="scientific">Haloglomus irregulare</name>
    <dbReference type="NCBI Taxonomy" id="2234134"/>
    <lineage>
        <taxon>Archaea</taxon>
        <taxon>Methanobacteriati</taxon>
        <taxon>Methanobacteriota</taxon>
        <taxon>Stenosarchaea group</taxon>
        <taxon>Halobacteria</taxon>
        <taxon>Halobacteriales</taxon>
        <taxon>Natronomonadaceae</taxon>
        <taxon>Haloglomus</taxon>
    </lineage>
</organism>
<sequence length="70" mass="7734">MSRNDSPFGTAFEAQRRAVRTTQEAVRTGVTVQRDINGTVVDSVDPVMDVQENSAEFVRGGRPRRAGRAR</sequence>
<dbReference type="EMBL" id="QMDX01000006">
    <property type="protein sequence ID" value="TSD13733.1"/>
    <property type="molecule type" value="Genomic_DNA"/>
</dbReference>
<keyword evidence="2" id="KW-1185">Reference proteome</keyword>
<gene>
    <name evidence="1" type="ORF">DP107_11240</name>
</gene>
<comment type="caution">
    <text evidence="1">The sequence shown here is derived from an EMBL/GenBank/DDBJ whole genome shotgun (WGS) entry which is preliminary data.</text>
</comment>
<dbReference type="Proteomes" id="UP000319894">
    <property type="component" value="Unassembled WGS sequence"/>
</dbReference>
<accession>A0A554N8K9</accession>
<dbReference type="InParanoid" id="A0A554N8K9"/>
<reference evidence="1 2" key="1">
    <citation type="submission" date="2018-06" db="EMBL/GenBank/DDBJ databases">
        <title>Natronomonas sp. F16-60 a new haloarchaeon isolated from a solar saltern of Isla Cristina, Huelva, Spain.</title>
        <authorList>
            <person name="Duran-Viseras A."/>
            <person name="Sanchez-Porro C."/>
            <person name="Ventosa A."/>
        </authorList>
    </citation>
    <scope>NUCLEOTIDE SEQUENCE [LARGE SCALE GENOMIC DNA]</scope>
    <source>
        <strain evidence="1 2">F16-60</strain>
    </source>
</reference>
<evidence type="ECO:0000313" key="2">
    <source>
        <dbReference type="Proteomes" id="UP000319894"/>
    </source>
</evidence>
<proteinExistence type="predicted"/>
<dbReference type="OrthoDB" id="178099at2157"/>
<dbReference type="RefSeq" id="WP_144262256.1">
    <property type="nucleotide sequence ID" value="NZ_QMDX01000006.1"/>
</dbReference>
<name>A0A554N8K9_9EURY</name>